<accession>A0A3E1R5W6</accession>
<name>A0A3E1R5W6_9BURK</name>
<keyword evidence="3" id="KW-1185">Reference proteome</keyword>
<dbReference type="PANTHER" id="PTHR43745">
    <property type="entry name" value="NITROREDUCTASE MJ1384-RELATED"/>
    <property type="match status" value="1"/>
</dbReference>
<comment type="caution">
    <text evidence="2">The sequence shown here is derived from an EMBL/GenBank/DDBJ whole genome shotgun (WGS) entry which is preliminary data.</text>
</comment>
<dbReference type="CDD" id="cd02142">
    <property type="entry name" value="McbC_SagB-like_oxidoreductase"/>
    <property type="match status" value="1"/>
</dbReference>
<evidence type="ECO:0000313" key="2">
    <source>
        <dbReference type="EMBL" id="RFO94677.1"/>
    </source>
</evidence>
<dbReference type="InterPro" id="IPR052544">
    <property type="entry name" value="Bacteriocin_Proc_Enz"/>
</dbReference>
<dbReference type="GO" id="GO:0016491">
    <property type="term" value="F:oxidoreductase activity"/>
    <property type="evidence" value="ECO:0007669"/>
    <property type="project" value="InterPro"/>
</dbReference>
<dbReference type="SUPFAM" id="SSF55469">
    <property type="entry name" value="FMN-dependent nitroreductase-like"/>
    <property type="match status" value="1"/>
</dbReference>
<dbReference type="AlphaFoldDB" id="A0A3E1R5W6"/>
<dbReference type="Pfam" id="PF00881">
    <property type="entry name" value="Nitroreductase"/>
    <property type="match status" value="1"/>
</dbReference>
<dbReference type="Proteomes" id="UP000260665">
    <property type="component" value="Unassembled WGS sequence"/>
</dbReference>
<gene>
    <name evidence="2" type="ORF">DIC66_22330</name>
</gene>
<organism evidence="2 3">
    <name type="scientific">Rhodoferax lacus</name>
    <dbReference type="NCBI Taxonomy" id="2184758"/>
    <lineage>
        <taxon>Bacteria</taxon>
        <taxon>Pseudomonadati</taxon>
        <taxon>Pseudomonadota</taxon>
        <taxon>Betaproteobacteria</taxon>
        <taxon>Burkholderiales</taxon>
        <taxon>Comamonadaceae</taxon>
        <taxon>Rhodoferax</taxon>
    </lineage>
</organism>
<dbReference type="Gene3D" id="3.40.109.10">
    <property type="entry name" value="NADH Oxidase"/>
    <property type="match status" value="1"/>
</dbReference>
<evidence type="ECO:0000259" key="1">
    <source>
        <dbReference type="Pfam" id="PF00881"/>
    </source>
</evidence>
<evidence type="ECO:0000313" key="3">
    <source>
        <dbReference type="Proteomes" id="UP000260665"/>
    </source>
</evidence>
<dbReference type="InterPro" id="IPR000415">
    <property type="entry name" value="Nitroreductase-like"/>
</dbReference>
<dbReference type="InterPro" id="IPR029479">
    <property type="entry name" value="Nitroreductase"/>
</dbReference>
<dbReference type="EMBL" id="QFZK01000035">
    <property type="protein sequence ID" value="RFO94677.1"/>
    <property type="molecule type" value="Genomic_DNA"/>
</dbReference>
<sequence>MNTLTKLALGMMGWTKLPDPERNSASNIELPPPETTGGLGVMDALKRRQSQRDFLPELLGLQTLSNLLWAACGVNRPELGGRTAPSAMNAQEVDLYVAMAQGLYVYEPGQHLLKMVIAQDVRRVTGYQDFVDTAPLDFVYVADHSRMSLVTASKRTLYCAISAGAMTQNVALFCESQGLSNVVRAWFDRHTLSQAMRLGPDQQILLAQTVGKPHMVKP</sequence>
<feature type="domain" description="Nitroreductase" evidence="1">
    <location>
        <begin position="45"/>
        <end position="212"/>
    </location>
</feature>
<reference evidence="2 3" key="1">
    <citation type="submission" date="2018-05" db="EMBL/GenBank/DDBJ databases">
        <title>Rhodoferax soyangensis sp.nov., isolated from an oligotrophic freshwater lake.</title>
        <authorList>
            <person name="Park M."/>
        </authorList>
    </citation>
    <scope>NUCLEOTIDE SEQUENCE [LARGE SCALE GENOMIC DNA]</scope>
    <source>
        <strain evidence="2 3">IMCC26218</strain>
    </source>
</reference>
<dbReference type="OrthoDB" id="9802775at2"/>
<dbReference type="PANTHER" id="PTHR43745:SF2">
    <property type="entry name" value="NITROREDUCTASE MJ1384-RELATED"/>
    <property type="match status" value="1"/>
</dbReference>
<protein>
    <submittedName>
        <fullName evidence="2">Nitroreductase</fullName>
    </submittedName>
</protein>
<proteinExistence type="predicted"/>
<dbReference type="RefSeq" id="WP_117180391.1">
    <property type="nucleotide sequence ID" value="NZ_QFZK01000035.1"/>
</dbReference>